<feature type="transmembrane region" description="Helical" evidence="5">
    <location>
        <begin position="29"/>
        <end position="50"/>
    </location>
</feature>
<comment type="subcellular location">
    <subcellularLocation>
        <location evidence="1">Membrane</location>
        <topology evidence="1">Multi-pass membrane protein</topology>
    </subcellularLocation>
</comment>
<dbReference type="InterPro" id="IPR020846">
    <property type="entry name" value="MFS_dom"/>
</dbReference>
<feature type="transmembrane region" description="Helical" evidence="5">
    <location>
        <begin position="180"/>
        <end position="200"/>
    </location>
</feature>
<name>A0A1I8NHY7_MUSDO</name>
<dbReference type="EnsemblMetazoa" id="MDOA015336-RB">
    <property type="protein sequence ID" value="MDOA015336-PB"/>
    <property type="gene ID" value="MDOA015336"/>
</dbReference>
<feature type="transmembrane region" description="Helical" evidence="5">
    <location>
        <begin position="62"/>
        <end position="82"/>
    </location>
</feature>
<feature type="transmembrane region" description="Helical" evidence="5">
    <location>
        <begin position="327"/>
        <end position="347"/>
    </location>
</feature>
<evidence type="ECO:0000313" key="8">
    <source>
        <dbReference type="Proteomes" id="UP001652621"/>
    </source>
</evidence>
<evidence type="ECO:0000313" key="9">
    <source>
        <dbReference type="RefSeq" id="XP_011293828.1"/>
    </source>
</evidence>
<dbReference type="Gene3D" id="1.20.1250.20">
    <property type="entry name" value="MFS general substrate transporter like domains"/>
    <property type="match status" value="1"/>
</dbReference>
<feature type="domain" description="Major facilitator superfamily (MFS) profile" evidence="6">
    <location>
        <begin position="1"/>
        <end position="441"/>
    </location>
</feature>
<keyword evidence="2 5" id="KW-0812">Transmembrane</keyword>
<dbReference type="SUPFAM" id="SSF103473">
    <property type="entry name" value="MFS general substrate transporter"/>
    <property type="match status" value="1"/>
</dbReference>
<gene>
    <name evidence="7" type="primary">101892864</name>
    <name evidence="9" type="synonym">LOC101892864</name>
</gene>
<evidence type="ECO:0000256" key="5">
    <source>
        <dbReference type="SAM" id="Phobius"/>
    </source>
</evidence>
<dbReference type="InterPro" id="IPR005828">
    <property type="entry name" value="MFS_sugar_transport-like"/>
</dbReference>
<proteinExistence type="predicted"/>
<feature type="transmembrane region" description="Helical" evidence="5">
    <location>
        <begin position="112"/>
        <end position="133"/>
    </location>
</feature>
<accession>A0A1I8NHY7</accession>
<dbReference type="VEuPathDB" id="VectorBase:MDOA015336"/>
<organism evidence="7">
    <name type="scientific">Musca domestica</name>
    <name type="common">House fly</name>
    <dbReference type="NCBI Taxonomy" id="7370"/>
    <lineage>
        <taxon>Eukaryota</taxon>
        <taxon>Metazoa</taxon>
        <taxon>Ecdysozoa</taxon>
        <taxon>Arthropoda</taxon>
        <taxon>Hexapoda</taxon>
        <taxon>Insecta</taxon>
        <taxon>Pterygota</taxon>
        <taxon>Neoptera</taxon>
        <taxon>Endopterygota</taxon>
        <taxon>Diptera</taxon>
        <taxon>Brachycera</taxon>
        <taxon>Muscomorpha</taxon>
        <taxon>Muscoidea</taxon>
        <taxon>Muscidae</taxon>
        <taxon>Musca</taxon>
    </lineage>
</organism>
<dbReference type="AlphaFoldDB" id="A0A1I8NHY7"/>
<dbReference type="PANTHER" id="PTHR23529">
    <property type="entry name" value="GH19118P-RELATED"/>
    <property type="match status" value="1"/>
</dbReference>
<evidence type="ECO:0000259" key="6">
    <source>
        <dbReference type="PROSITE" id="PS50850"/>
    </source>
</evidence>
<keyword evidence="4 5" id="KW-0472">Membrane</keyword>
<feature type="transmembrane region" description="Helical" evidence="5">
    <location>
        <begin position="359"/>
        <end position="379"/>
    </location>
</feature>
<dbReference type="PROSITE" id="PS00216">
    <property type="entry name" value="SUGAR_TRANSPORT_1"/>
    <property type="match status" value="1"/>
</dbReference>
<dbReference type="InterPro" id="IPR005829">
    <property type="entry name" value="Sugar_transporter_CS"/>
</dbReference>
<feature type="transmembrane region" description="Helical" evidence="5">
    <location>
        <begin position="391"/>
        <end position="413"/>
    </location>
</feature>
<dbReference type="GO" id="GO:0022857">
    <property type="term" value="F:transmembrane transporter activity"/>
    <property type="evidence" value="ECO:0007669"/>
    <property type="project" value="InterPro"/>
</dbReference>
<dbReference type="GO" id="GO:0016020">
    <property type="term" value="C:membrane"/>
    <property type="evidence" value="ECO:0007669"/>
    <property type="project" value="UniProtKB-SubCell"/>
</dbReference>
<dbReference type="eggNOG" id="KOG0254">
    <property type="taxonomic scope" value="Eukaryota"/>
</dbReference>
<protein>
    <submittedName>
        <fullName evidence="9">Polyol transporter 1</fullName>
    </submittedName>
</protein>
<keyword evidence="8" id="KW-1185">Reference proteome</keyword>
<dbReference type="PANTHER" id="PTHR23529:SF2">
    <property type="entry name" value="GH19118P-RELATED"/>
    <property type="match status" value="1"/>
</dbReference>
<evidence type="ECO:0000313" key="7">
    <source>
        <dbReference type="EnsemblMetazoa" id="MDOA015336-PB"/>
    </source>
</evidence>
<evidence type="ECO:0000256" key="1">
    <source>
        <dbReference type="ARBA" id="ARBA00004141"/>
    </source>
</evidence>
<dbReference type="RefSeq" id="XP_011293828.1">
    <property type="nucleotide sequence ID" value="XM_011295526.2"/>
</dbReference>
<feature type="transmembrane region" description="Helical" evidence="5">
    <location>
        <begin position="291"/>
        <end position="315"/>
    </location>
</feature>
<feature type="transmembrane region" description="Helical" evidence="5">
    <location>
        <begin position="145"/>
        <end position="165"/>
    </location>
</feature>
<sequence>MQKSTPNIQPTGSNSLPPPTVANFNPKQLSCLTTGVFIFLSAGMSLAQSVGWSDIATDLHFYYSWFIGVALGALVSILLGYVLPKKFIMAASSVLILAGGIIFTSAPRNVDALVAGRYLNGMAVGLATTPYLIHASELSRNRIRGLCLGLEQFAISLGIAIQMISTSQWDAMSSFSVNCLHGILDIILAILAAGSLVYFIESPVDYIRLGSDTAALECISQLQKTPSITLETNRRLEELRHYVQEQEYLTPRELLLHSLIPLFKMIFFRSMLLAFAYSAILTKLLTYSNVIIGISWTPILAGCLRIIGSGMALVIMDNLGRKIPSCVWTLTMGGLMIPMAVIVNHSMNLLNTHKISTVVSLWMCLQFFAGLYSPISSVYMGEAFPLRTKSFCMAVCVIVEQIVQIVIVSQVSIGNDGSLMAMGIMILLTAVGFFVTMPETKRTPLAEAQRRFSNLFNFKLF</sequence>
<feature type="transmembrane region" description="Helical" evidence="5">
    <location>
        <begin position="87"/>
        <end position="106"/>
    </location>
</feature>
<reference evidence="7" key="1">
    <citation type="submission" date="2020-05" db="UniProtKB">
        <authorList>
            <consortium name="EnsemblMetazoa"/>
        </authorList>
    </citation>
    <scope>IDENTIFICATION</scope>
    <source>
        <strain evidence="7">Aabys</strain>
    </source>
</reference>
<dbReference type="VEuPathDB" id="VectorBase:MDOMA2_020394"/>
<evidence type="ECO:0000256" key="3">
    <source>
        <dbReference type="ARBA" id="ARBA00022989"/>
    </source>
</evidence>
<dbReference type="KEGG" id="mde:101892864"/>
<dbReference type="InterPro" id="IPR036259">
    <property type="entry name" value="MFS_trans_sf"/>
</dbReference>
<evidence type="ECO:0000256" key="4">
    <source>
        <dbReference type="ARBA" id="ARBA00023136"/>
    </source>
</evidence>
<dbReference type="GeneID" id="101892864"/>
<dbReference type="Proteomes" id="UP001652621">
    <property type="component" value="Unplaced"/>
</dbReference>
<dbReference type="OrthoDB" id="6612291at2759"/>
<feature type="transmembrane region" description="Helical" evidence="5">
    <location>
        <begin position="419"/>
        <end position="437"/>
    </location>
</feature>
<keyword evidence="3 5" id="KW-1133">Transmembrane helix</keyword>
<dbReference type="Pfam" id="PF00083">
    <property type="entry name" value="Sugar_tr"/>
    <property type="match status" value="1"/>
</dbReference>
<evidence type="ECO:0000256" key="2">
    <source>
        <dbReference type="ARBA" id="ARBA00022692"/>
    </source>
</evidence>
<reference evidence="9" key="2">
    <citation type="submission" date="2025-04" db="UniProtKB">
        <authorList>
            <consortium name="RefSeq"/>
        </authorList>
    </citation>
    <scope>IDENTIFICATION</scope>
    <source>
        <strain evidence="9">Aabys</strain>
    </source>
</reference>
<dbReference type="PROSITE" id="PS50850">
    <property type="entry name" value="MFS"/>
    <property type="match status" value="1"/>
</dbReference>